<dbReference type="Proteomes" id="UP000663912">
    <property type="component" value="Chromosome 2"/>
</dbReference>
<evidence type="ECO:0000256" key="2">
    <source>
        <dbReference type="RuleBase" id="RU003616"/>
    </source>
</evidence>
<evidence type="ECO:0000313" key="7">
    <source>
        <dbReference type="Proteomes" id="UP000822331"/>
    </source>
</evidence>
<dbReference type="AlphaFoldDB" id="A0AAE7USE6"/>
<dbReference type="Gene3D" id="2.60.40.790">
    <property type="match status" value="1"/>
</dbReference>
<accession>A0AAE7USE6</accession>
<dbReference type="PANTHER" id="PTHR11527">
    <property type="entry name" value="HEAT-SHOCK PROTEIN 20 FAMILY MEMBER"/>
    <property type="match status" value="1"/>
</dbReference>
<keyword evidence="7" id="KW-1185">Reference proteome</keyword>
<dbReference type="Proteomes" id="UP000822331">
    <property type="component" value="Unassembled WGS sequence"/>
</dbReference>
<evidence type="ECO:0000256" key="1">
    <source>
        <dbReference type="PROSITE-ProRule" id="PRU00285"/>
    </source>
</evidence>
<dbReference type="EMBL" id="CP049207">
    <property type="protein sequence ID" value="QTG01750.1"/>
    <property type="molecule type" value="Genomic_DNA"/>
</dbReference>
<comment type="similarity">
    <text evidence="1 2">Belongs to the small heat shock protein (HSP20) family.</text>
</comment>
<dbReference type="CDD" id="cd06464">
    <property type="entry name" value="ACD_sHsps-like"/>
    <property type="match status" value="1"/>
</dbReference>
<dbReference type="Pfam" id="PF00011">
    <property type="entry name" value="HSP20"/>
    <property type="match status" value="1"/>
</dbReference>
<gene>
    <name evidence="4" type="ORF">G6L72_14355</name>
    <name evidence="5" type="ORF">G6M88_14775</name>
</gene>
<dbReference type="InterPro" id="IPR031107">
    <property type="entry name" value="Small_HSP"/>
</dbReference>
<evidence type="ECO:0000313" key="4">
    <source>
        <dbReference type="EMBL" id="NTF37887.1"/>
    </source>
</evidence>
<evidence type="ECO:0000313" key="6">
    <source>
        <dbReference type="Proteomes" id="UP000663912"/>
    </source>
</evidence>
<dbReference type="InterPro" id="IPR002068">
    <property type="entry name" value="A-crystallin/Hsp20_dom"/>
</dbReference>
<organism evidence="5 6">
    <name type="scientific">Agrobacterium rubi</name>
    <dbReference type="NCBI Taxonomy" id="28099"/>
    <lineage>
        <taxon>Bacteria</taxon>
        <taxon>Pseudomonadati</taxon>
        <taxon>Pseudomonadota</taxon>
        <taxon>Alphaproteobacteria</taxon>
        <taxon>Hyphomicrobiales</taxon>
        <taxon>Rhizobiaceae</taxon>
        <taxon>Rhizobium/Agrobacterium group</taxon>
        <taxon>Agrobacterium</taxon>
    </lineage>
</organism>
<dbReference type="InterPro" id="IPR008978">
    <property type="entry name" value="HSP20-like_chaperone"/>
</dbReference>
<feature type="domain" description="SHSP" evidence="3">
    <location>
        <begin position="53"/>
        <end position="167"/>
    </location>
</feature>
<dbReference type="EMBL" id="JAAMCP010000008">
    <property type="protein sequence ID" value="NTF37887.1"/>
    <property type="molecule type" value="Genomic_DNA"/>
</dbReference>
<protein>
    <submittedName>
        <fullName evidence="5">Hsp20/alpha crystallin family protein</fullName>
    </submittedName>
</protein>
<proteinExistence type="inferred from homology"/>
<reference evidence="4 7" key="1">
    <citation type="journal article" date="2020" name="Science">
        <title>Unexpected conservation and global transmission of agrobacterial virulence plasmids.</title>
        <authorList>
            <person name="Weisberg A.J."/>
            <person name="Davis E.W. 2nd"/>
            <person name="Tabima J."/>
            <person name="Belcher M.S."/>
            <person name="Miller M."/>
            <person name="Kuo C.H."/>
            <person name="Loper J.E."/>
            <person name="Grunwald N.J."/>
            <person name="Putnam M.L."/>
            <person name="Chang J.H."/>
        </authorList>
    </citation>
    <scope>NUCLEOTIDE SEQUENCE [LARGE SCALE GENOMIC DNA]</scope>
    <source>
        <strain evidence="4 7">A19/93</strain>
    </source>
</reference>
<sequence>MRITDLVPWRGSGRDVTSRSAPPNPVSGLQLDVDRAFENFWRMMPFPFAAREGLPRADDVRVDVTDNGKEITVTAELPGMSDADIDVSFTAGMLTIRGEKKSDHEAETDGILVRERTYGAMVRTVPLPEGIDPDSAKATFRNGVLTLVIPKSLQLQADTKRIAVQAG</sequence>
<dbReference type="RefSeq" id="WP_065698527.1">
    <property type="nucleotide sequence ID" value="NZ_CP049207.1"/>
</dbReference>
<dbReference type="SUPFAM" id="SSF49764">
    <property type="entry name" value="HSP20-like chaperones"/>
    <property type="match status" value="1"/>
</dbReference>
<dbReference type="PROSITE" id="PS01031">
    <property type="entry name" value="SHSP"/>
    <property type="match status" value="1"/>
</dbReference>
<evidence type="ECO:0000259" key="3">
    <source>
        <dbReference type="PROSITE" id="PS01031"/>
    </source>
</evidence>
<reference evidence="5" key="2">
    <citation type="submission" date="2020-02" db="EMBL/GenBank/DDBJ databases">
        <title>Unexpected conservation and global transmission of agrobacterial virulence plasmids.</title>
        <authorList>
            <person name="Weisberg A.J."/>
            <person name="Davis E.W. II"/>
            <person name="Tabima J.R."/>
            <person name="Belcher M.S."/>
            <person name="Miller M."/>
            <person name="Kuo C.-H."/>
            <person name="Loper J.E."/>
            <person name="Grunwald N.J."/>
            <person name="Putnam M.L."/>
            <person name="Chang J.H."/>
        </authorList>
    </citation>
    <scope>NUCLEOTIDE SEQUENCE</scope>
    <source>
        <strain evidence="5">W2/73</strain>
    </source>
</reference>
<name>A0AAE7USE6_9HYPH</name>
<dbReference type="KEGG" id="arui:G6M88_14775"/>
<evidence type="ECO:0000313" key="5">
    <source>
        <dbReference type="EMBL" id="QTG01750.1"/>
    </source>
</evidence>